<evidence type="ECO:0000256" key="4">
    <source>
        <dbReference type="ARBA" id="ARBA00022729"/>
    </source>
</evidence>
<comment type="subcellular location">
    <subcellularLocation>
        <location evidence="1">Cell envelope</location>
    </subcellularLocation>
</comment>
<evidence type="ECO:0000256" key="1">
    <source>
        <dbReference type="ARBA" id="ARBA00004196"/>
    </source>
</evidence>
<dbReference type="PANTHER" id="PTHR42953">
    <property type="entry name" value="HIGH-AFFINITY ZINC UPTAKE SYSTEM PROTEIN ZNUA-RELATED"/>
    <property type="match status" value="1"/>
</dbReference>
<evidence type="ECO:0000256" key="7">
    <source>
        <dbReference type="SAM" id="SignalP"/>
    </source>
</evidence>
<dbReference type="PRINTS" id="PR00690">
    <property type="entry name" value="ADHESNFAMILY"/>
</dbReference>
<proteinExistence type="inferred from homology"/>
<comment type="similarity">
    <text evidence="5">Belongs to the bacterial solute-binding protein 9 family.</text>
</comment>
<dbReference type="InterPro" id="IPR006127">
    <property type="entry name" value="ZnuA-like"/>
</dbReference>
<dbReference type="Proteomes" id="UP000641954">
    <property type="component" value="Unassembled WGS sequence"/>
</dbReference>
<dbReference type="PROSITE" id="PS51257">
    <property type="entry name" value="PROKAR_LIPOPROTEIN"/>
    <property type="match status" value="1"/>
</dbReference>
<dbReference type="PANTHER" id="PTHR42953:SF1">
    <property type="entry name" value="METAL-BINDING PROTEIN HI_0362-RELATED"/>
    <property type="match status" value="1"/>
</dbReference>
<dbReference type="InterPro" id="IPR006129">
    <property type="entry name" value="AdhesinB"/>
</dbReference>
<keyword evidence="2 5" id="KW-0813">Transport</keyword>
<sequence length="356" mass="38610">MRLKVLQSVKLKTLASLAMGMSLAGCAIASQRPEATETVVTEPPAIAQNLPEVVATTSVICDLTRQLAAETINLNCLVAAGEDPHLYQPLPEDRKAIDRANLILYGGYDFEPSLIRLVKATKNQAPKIAVHEAAVPNPIIGQPHAHGNHEEQEKEEHDHEKTEKHSAGETAPDPHVWHNAENGIRMVAVISEALKNLSPSHTSLYESNAAKIKNELTQIHRWIGESIATIPPAQRQLVTTHDALGYYVQAYGLKFEGALSGLSTEEAPTASRIGELVQQIKSARVPTIFAESSVNPRLIEQVAKEANVKVSEKKLYADGLGKAGTQAGTYQKMLKLNTEAIVQGLGGQDQAFQLKQ</sequence>
<protein>
    <submittedName>
        <fullName evidence="8">Zinc ABC transporter substrate-binding protein</fullName>
    </submittedName>
</protein>
<organism evidence="8 9">
    <name type="scientific">Planktothricoides raciborskii FACHB-1370</name>
    <dbReference type="NCBI Taxonomy" id="2949576"/>
    <lineage>
        <taxon>Bacteria</taxon>
        <taxon>Bacillati</taxon>
        <taxon>Cyanobacteriota</taxon>
        <taxon>Cyanophyceae</taxon>
        <taxon>Oscillatoriophycideae</taxon>
        <taxon>Oscillatoriales</taxon>
        <taxon>Oscillatoriaceae</taxon>
        <taxon>Planktothricoides</taxon>
    </lineage>
</organism>
<evidence type="ECO:0000256" key="6">
    <source>
        <dbReference type="SAM" id="MobiDB-lite"/>
    </source>
</evidence>
<comment type="caution">
    <text evidence="8">The sequence shown here is derived from an EMBL/GenBank/DDBJ whole genome shotgun (WGS) entry which is preliminary data.</text>
</comment>
<name>A0ABR8EI92_9CYAN</name>
<feature type="region of interest" description="Disordered" evidence="6">
    <location>
        <begin position="138"/>
        <end position="177"/>
    </location>
</feature>
<keyword evidence="3" id="KW-0479">Metal-binding</keyword>
<dbReference type="EMBL" id="JACJSK010000023">
    <property type="protein sequence ID" value="MBD2545490.1"/>
    <property type="molecule type" value="Genomic_DNA"/>
</dbReference>
<evidence type="ECO:0000256" key="2">
    <source>
        <dbReference type="ARBA" id="ARBA00022448"/>
    </source>
</evidence>
<gene>
    <name evidence="8" type="ORF">H6G72_16940</name>
</gene>
<feature type="signal peptide" evidence="7">
    <location>
        <begin position="1"/>
        <end position="29"/>
    </location>
</feature>
<feature type="chain" id="PRO_5045556718" evidence="7">
    <location>
        <begin position="30"/>
        <end position="356"/>
    </location>
</feature>
<dbReference type="InterPro" id="IPR006128">
    <property type="entry name" value="Lipoprotein_PsaA-like"/>
</dbReference>
<evidence type="ECO:0000256" key="3">
    <source>
        <dbReference type="ARBA" id="ARBA00022723"/>
    </source>
</evidence>
<evidence type="ECO:0000313" key="9">
    <source>
        <dbReference type="Proteomes" id="UP000641954"/>
    </source>
</evidence>
<keyword evidence="4 7" id="KW-0732">Signal</keyword>
<dbReference type="Pfam" id="PF01297">
    <property type="entry name" value="ZnuA"/>
    <property type="match status" value="1"/>
</dbReference>
<dbReference type="InterPro" id="IPR050492">
    <property type="entry name" value="Bact_metal-bind_prot9"/>
</dbReference>
<evidence type="ECO:0000256" key="5">
    <source>
        <dbReference type="RuleBase" id="RU003512"/>
    </source>
</evidence>
<reference evidence="8 9" key="1">
    <citation type="journal article" date="2020" name="ISME J.">
        <title>Comparative genomics reveals insights into cyanobacterial evolution and habitat adaptation.</title>
        <authorList>
            <person name="Chen M.Y."/>
            <person name="Teng W.K."/>
            <person name="Zhao L."/>
            <person name="Hu C.X."/>
            <person name="Zhou Y.K."/>
            <person name="Han B.P."/>
            <person name="Song L.R."/>
            <person name="Shu W.S."/>
        </authorList>
    </citation>
    <scope>NUCLEOTIDE SEQUENCE [LARGE SCALE GENOMIC DNA]</scope>
    <source>
        <strain evidence="8 9">FACHB-1370</strain>
    </source>
</reference>
<dbReference type="SUPFAM" id="SSF53807">
    <property type="entry name" value="Helical backbone' metal receptor"/>
    <property type="match status" value="1"/>
</dbReference>
<feature type="compositionally biased region" description="Basic and acidic residues" evidence="6">
    <location>
        <begin position="147"/>
        <end position="167"/>
    </location>
</feature>
<keyword evidence="9" id="KW-1185">Reference proteome</keyword>
<accession>A0ABR8EI92</accession>
<dbReference type="PRINTS" id="PR00691">
    <property type="entry name" value="ADHESINB"/>
</dbReference>
<evidence type="ECO:0000313" key="8">
    <source>
        <dbReference type="EMBL" id="MBD2545490.1"/>
    </source>
</evidence>
<dbReference type="Gene3D" id="3.40.50.1980">
    <property type="entry name" value="Nitrogenase molybdenum iron protein domain"/>
    <property type="match status" value="2"/>
</dbReference>